<comment type="caution">
    <text evidence="7">The sequence shown here is derived from an EMBL/GenBank/DDBJ whole genome shotgun (WGS) entry which is preliminary data.</text>
</comment>
<evidence type="ECO:0000256" key="6">
    <source>
        <dbReference type="SAM" id="SignalP"/>
    </source>
</evidence>
<dbReference type="EMBL" id="JBHMAG010000007">
    <property type="protein sequence ID" value="MFB9751604.1"/>
    <property type="molecule type" value="Genomic_DNA"/>
</dbReference>
<evidence type="ECO:0000313" key="7">
    <source>
        <dbReference type="EMBL" id="MFB9751604.1"/>
    </source>
</evidence>
<sequence>MKVKQTVSALVLAAVLPAVVLAGCGSKSEPAKNGSAAGDGGKPAAAHKISFLLVNPTIKDFFSVSQTKDNEYVKELKKLSGYDLSFEFLPGGEETNKQLAIRFAAADLPDVIRTTDINATVHAGAVEQGAFLDLTPLIDKYAPNLKKAIPESVWKSPMVSKNGKIYAIPAMWPNPDTRVIYYRKDWLAKAGMSEPKTIDDWVKFFEYVKNNDMNGDGVKDEVGFAFREQMSYSDLFFGSFGVHPNMWTMQDSQFVPSMITPKMKDAVTFWKMLYDKGYVNKNMFTNKAGDWDALIRSNKAAAWLHDAGNYQSWNSAFTKEPTDTSILGVAPAPVGPNGDSFLRGQKLGIYYVNVIPSKVKNPEEIVKYFEWAYTNKQAADFFHYGIENVNYKKVDGKVTFDGVPKPLPGLKDNENQIFQLLLNARGVGYEDPEVLALSPVGATVQDAFAKAKKSAVKDDTANLPTLGLMTQKPELQAATTTGTLFMDMFAKALTGKESVDTAFDNFVSEWKKRGGDQLIKEATEWHKSFYGK</sequence>
<reference evidence="7 8" key="1">
    <citation type="submission" date="2024-09" db="EMBL/GenBank/DDBJ databases">
        <authorList>
            <person name="Sun Q."/>
            <person name="Mori K."/>
        </authorList>
    </citation>
    <scope>NUCLEOTIDE SEQUENCE [LARGE SCALE GENOMIC DNA]</scope>
    <source>
        <strain evidence="7 8">JCM 12520</strain>
    </source>
</reference>
<dbReference type="PANTHER" id="PTHR43649">
    <property type="entry name" value="ARABINOSE-BINDING PROTEIN-RELATED"/>
    <property type="match status" value="1"/>
</dbReference>
<dbReference type="Gene3D" id="3.40.190.10">
    <property type="entry name" value="Periplasmic binding protein-like II"/>
    <property type="match status" value="2"/>
</dbReference>
<evidence type="ECO:0000256" key="5">
    <source>
        <dbReference type="ARBA" id="ARBA00023288"/>
    </source>
</evidence>
<evidence type="ECO:0000313" key="8">
    <source>
        <dbReference type="Proteomes" id="UP001589619"/>
    </source>
</evidence>
<dbReference type="Pfam" id="PF01547">
    <property type="entry name" value="SBP_bac_1"/>
    <property type="match status" value="1"/>
</dbReference>
<protein>
    <submittedName>
        <fullName evidence="7">Extracellular solute-binding protein</fullName>
    </submittedName>
</protein>
<keyword evidence="5" id="KW-0449">Lipoprotein</keyword>
<proteinExistence type="predicted"/>
<keyword evidence="2 6" id="KW-0732">Signal</keyword>
<evidence type="ECO:0000256" key="1">
    <source>
        <dbReference type="ARBA" id="ARBA00022475"/>
    </source>
</evidence>
<keyword evidence="8" id="KW-1185">Reference proteome</keyword>
<name>A0ABV5VTH8_9BACL</name>
<evidence type="ECO:0000256" key="2">
    <source>
        <dbReference type="ARBA" id="ARBA00022729"/>
    </source>
</evidence>
<evidence type="ECO:0000256" key="3">
    <source>
        <dbReference type="ARBA" id="ARBA00023136"/>
    </source>
</evidence>
<dbReference type="InterPro" id="IPR050490">
    <property type="entry name" value="Bact_solute-bd_prot1"/>
</dbReference>
<feature type="signal peptide" evidence="6">
    <location>
        <begin position="1"/>
        <end position="22"/>
    </location>
</feature>
<evidence type="ECO:0000256" key="4">
    <source>
        <dbReference type="ARBA" id="ARBA00023139"/>
    </source>
</evidence>
<organism evidence="7 8">
    <name type="scientific">Paenibacillus hodogayensis</name>
    <dbReference type="NCBI Taxonomy" id="279208"/>
    <lineage>
        <taxon>Bacteria</taxon>
        <taxon>Bacillati</taxon>
        <taxon>Bacillota</taxon>
        <taxon>Bacilli</taxon>
        <taxon>Bacillales</taxon>
        <taxon>Paenibacillaceae</taxon>
        <taxon>Paenibacillus</taxon>
    </lineage>
</organism>
<keyword evidence="3" id="KW-0472">Membrane</keyword>
<dbReference type="PANTHER" id="PTHR43649:SF33">
    <property type="entry name" value="POLYGALACTURONAN_RHAMNOGALACTURONAN-BINDING PROTEIN YTCQ"/>
    <property type="match status" value="1"/>
</dbReference>
<dbReference type="InterPro" id="IPR006059">
    <property type="entry name" value="SBP"/>
</dbReference>
<dbReference type="RefSeq" id="WP_344912281.1">
    <property type="nucleotide sequence ID" value="NZ_BAAAYO010000010.1"/>
</dbReference>
<dbReference type="Proteomes" id="UP001589619">
    <property type="component" value="Unassembled WGS sequence"/>
</dbReference>
<feature type="chain" id="PRO_5047498878" evidence="6">
    <location>
        <begin position="23"/>
        <end position="532"/>
    </location>
</feature>
<keyword evidence="4" id="KW-0564">Palmitate</keyword>
<gene>
    <name evidence="7" type="ORF">ACFFNY_08475</name>
</gene>
<accession>A0ABV5VTH8</accession>
<keyword evidence="1" id="KW-1003">Cell membrane</keyword>
<dbReference type="SUPFAM" id="SSF53850">
    <property type="entry name" value="Periplasmic binding protein-like II"/>
    <property type="match status" value="1"/>
</dbReference>
<dbReference type="PROSITE" id="PS51257">
    <property type="entry name" value="PROKAR_LIPOPROTEIN"/>
    <property type="match status" value="1"/>
</dbReference>